<dbReference type="Gene3D" id="3.30.1330.60">
    <property type="entry name" value="OmpA-like domain"/>
    <property type="match status" value="1"/>
</dbReference>
<organism evidence="6 7">
    <name type="scientific">Pantoea piersonii</name>
    <dbReference type="NCBI Taxonomy" id="2364647"/>
    <lineage>
        <taxon>Bacteria</taxon>
        <taxon>Pseudomonadati</taxon>
        <taxon>Pseudomonadota</taxon>
        <taxon>Gammaproteobacteria</taxon>
        <taxon>Enterobacterales</taxon>
        <taxon>Erwiniaceae</taxon>
        <taxon>Pantoea</taxon>
    </lineage>
</organism>
<dbReference type="SUPFAM" id="SSF103088">
    <property type="entry name" value="OmpA-like"/>
    <property type="match status" value="1"/>
</dbReference>
<evidence type="ECO:0000256" key="2">
    <source>
        <dbReference type="ARBA" id="ARBA00023136"/>
    </source>
</evidence>
<gene>
    <name evidence="6" type="ORF">N5580_05055</name>
</gene>
<dbReference type="EMBL" id="CP104758">
    <property type="protein sequence ID" value="WBG91916.1"/>
    <property type="molecule type" value="Genomic_DNA"/>
</dbReference>
<dbReference type="GO" id="GO:0009279">
    <property type="term" value="C:cell outer membrane"/>
    <property type="evidence" value="ECO:0007669"/>
    <property type="project" value="UniProtKB-SubCell"/>
</dbReference>
<accession>A0AAJ5QL02</accession>
<dbReference type="InterPro" id="IPR006664">
    <property type="entry name" value="OMP_bac"/>
</dbReference>
<dbReference type="PRINTS" id="PR01023">
    <property type="entry name" value="NAFLGMOTY"/>
</dbReference>
<dbReference type="RefSeq" id="WP_269949997.1">
    <property type="nucleotide sequence ID" value="NZ_CP104758.1"/>
</dbReference>
<protein>
    <submittedName>
        <fullName evidence="6">OmpA family protein</fullName>
    </submittedName>
</protein>
<evidence type="ECO:0000313" key="7">
    <source>
        <dbReference type="Proteomes" id="UP001211544"/>
    </source>
</evidence>
<dbReference type="PANTHER" id="PTHR30329:SF20">
    <property type="entry name" value="EXPORTED PROTEIN"/>
    <property type="match status" value="1"/>
</dbReference>
<keyword evidence="4" id="KW-1133">Transmembrane helix</keyword>
<evidence type="ECO:0000256" key="4">
    <source>
        <dbReference type="SAM" id="Phobius"/>
    </source>
</evidence>
<dbReference type="PROSITE" id="PS51123">
    <property type="entry name" value="OMPA_2"/>
    <property type="match status" value="1"/>
</dbReference>
<evidence type="ECO:0000256" key="3">
    <source>
        <dbReference type="PROSITE-ProRule" id="PRU00473"/>
    </source>
</evidence>
<dbReference type="AlphaFoldDB" id="A0AAJ5QL02"/>
<comment type="subcellular location">
    <subcellularLocation>
        <location evidence="1">Cell outer membrane</location>
    </subcellularLocation>
</comment>
<name>A0AAJ5QL02_9GAMM</name>
<dbReference type="InterPro" id="IPR006665">
    <property type="entry name" value="OmpA-like"/>
</dbReference>
<dbReference type="InterPro" id="IPR050330">
    <property type="entry name" value="Bact_OuterMem_StrucFunc"/>
</dbReference>
<proteinExistence type="predicted"/>
<dbReference type="Proteomes" id="UP001211544">
    <property type="component" value="Chromosome"/>
</dbReference>
<dbReference type="PRINTS" id="PR01021">
    <property type="entry name" value="OMPADOMAIN"/>
</dbReference>
<reference evidence="6 7" key="1">
    <citation type="journal article" date="2022" name="J Glob Antimicrob Resist">
        <title>First complete genome of a multidrug resistant strain of the novel human pathogen Kalamiella piersonii (GABEKP28) identified in human saliva.</title>
        <authorList>
            <person name="McDonagh F."/>
            <person name="Singh N.K."/>
            <person name="Venkateswaran K."/>
            <person name="Lonappan A.M."/>
            <person name="Hallahan B."/>
            <person name="Tuohy A."/>
            <person name="Burke L."/>
            <person name="Kovarova A."/>
            <person name="Miliotis G."/>
        </authorList>
    </citation>
    <scope>NUCLEOTIDE SEQUENCE [LARGE SCALE GENOMIC DNA]</scope>
    <source>
        <strain evidence="6 7">GABEKP28</strain>
    </source>
</reference>
<feature type="domain" description="OmpA-like" evidence="5">
    <location>
        <begin position="426"/>
        <end position="544"/>
    </location>
</feature>
<dbReference type="CDD" id="cd07185">
    <property type="entry name" value="OmpA_C-like"/>
    <property type="match status" value="1"/>
</dbReference>
<keyword evidence="4" id="KW-0812">Transmembrane</keyword>
<feature type="transmembrane region" description="Helical" evidence="4">
    <location>
        <begin position="33"/>
        <end position="50"/>
    </location>
</feature>
<dbReference type="InterPro" id="IPR036737">
    <property type="entry name" value="OmpA-like_sf"/>
</dbReference>
<evidence type="ECO:0000313" key="6">
    <source>
        <dbReference type="EMBL" id="WBG91916.1"/>
    </source>
</evidence>
<sequence>MSATQHRILALWFALLASLVCLAFLPLSRRASFCLLLVIWLLAGAAWFWTRRQQPLASSDLSALPDAAYRQPVVLVCGDLAQSWPDKVPVITSARGCWIQIRDGLALDQVVEQLLRQRPEWGRQLSVMITVSPQQHADMDRLTSHLLALRWQLARLRRITRQSVPLILHGLVGMRMVNETVWLSTTPEEGSHIWREGQLSSSVAPWIATGSTVEIEQQVLMNSLTAWFRQHIAARFTEPHPDIPSLTPAAMLCRIEPYRPDVLPASLWTNWLQQRTAITQAAGWQPAENHPPLQTALPDFILPLLPEGSGITSRQRAWRAGFTLFILAATAALCSSGWSNHQLLQRVSADIRHYNRIAMDDVGAKRAAVEQLRQDAAQLDLWARNGEPLRLSLGLYRGERLYKPLLNAIRSYVPPASPAPAAKPAPHPTIVRLDSLSLFNPGKAELRPGSTKVLVNALVDIKARPGWLIVIAGHTDNTGNPKLNQTLSLKRAEAVRGWMRDTGDVPESCFAVQGYGDSRPVADNSTAEGRALNRRVEISLVPQADACLVSDTPLASSEDDVNNHETE</sequence>
<keyword evidence="2 3" id="KW-0472">Membrane</keyword>
<dbReference type="KEGG" id="kpie:N5580_05055"/>
<evidence type="ECO:0000259" key="5">
    <source>
        <dbReference type="PROSITE" id="PS51123"/>
    </source>
</evidence>
<dbReference type="PANTHER" id="PTHR30329">
    <property type="entry name" value="STATOR ELEMENT OF FLAGELLAR MOTOR COMPLEX"/>
    <property type="match status" value="1"/>
</dbReference>
<evidence type="ECO:0000256" key="1">
    <source>
        <dbReference type="ARBA" id="ARBA00004442"/>
    </source>
</evidence>
<dbReference type="Pfam" id="PF00691">
    <property type="entry name" value="OmpA"/>
    <property type="match status" value="1"/>
</dbReference>
<keyword evidence="7" id="KW-1185">Reference proteome</keyword>